<keyword evidence="1 3" id="KW-0732">Signal</keyword>
<evidence type="ECO:0000256" key="1">
    <source>
        <dbReference type="ARBA" id="ARBA00022729"/>
    </source>
</evidence>
<sequence length="543" mass="60194">MTKKRGKAAALAVSSALLASLAAGCTGDGTKETKDSPSQSPSPSAAGNRSEAPKKNETKYPASLTYWVQMDSDATASLKSFGEAGMYKELEKITGTKVEFQHPAGEAAEQINLLLASNKLPDVIYYTWNSVPKGPDNAIKDKAIIRLNELIEQHAPNFNQFLKEHPEVKKLIMTDEGNIYVMPKLDLNDWTNVNMGPIIRKDWLDKLGLPVPATIDDWYKTLKAFKERDPNGNGKADEIPLLPEYMSAWASAWGVGNYFYQKDGKVKFGPAEPEFKEFVTTMAKWYKEGLIDQDYAATDTKLRDAKMSTNTLGAFVGYVASGIGKYLDLVKPANPAFDLAGAQFPVVKTGDTNHFGLRSSTFIGQGAAISGSNKNPQETIKWLDYGFTKEGSLLYNFGVEGRSYVIENGKPKFTDYIMNNPNKLTKTQALSSVTPGNGPYSYNQDAMKQLSDREQQNKAREAWAKADGKYVMPAITLTAEEDTKYANIMNDIDTLYSEKFNKFIMGTEPLENFDNFVKTIKGMNIDEAIKIQQAALDRFNSRK</sequence>
<feature type="signal peptide" evidence="3">
    <location>
        <begin position="1"/>
        <end position="22"/>
    </location>
</feature>
<dbReference type="PANTHER" id="PTHR43649">
    <property type="entry name" value="ARABINOSE-BINDING PROTEIN-RELATED"/>
    <property type="match status" value="1"/>
</dbReference>
<feature type="region of interest" description="Disordered" evidence="2">
    <location>
        <begin position="26"/>
        <end position="57"/>
    </location>
</feature>
<dbReference type="Gene3D" id="3.40.190.10">
    <property type="entry name" value="Periplasmic binding protein-like II"/>
    <property type="match status" value="2"/>
</dbReference>
<gene>
    <name evidence="4" type="ORF">DQG23_35650</name>
</gene>
<accession>A0A329LVV9</accession>
<name>A0A329LVV9_9BACL</name>
<evidence type="ECO:0000256" key="2">
    <source>
        <dbReference type="SAM" id="MobiDB-lite"/>
    </source>
</evidence>
<dbReference type="EMBL" id="QMFB01000035">
    <property type="protein sequence ID" value="RAV11929.1"/>
    <property type="molecule type" value="Genomic_DNA"/>
</dbReference>
<dbReference type="AlphaFoldDB" id="A0A329LVV9"/>
<dbReference type="PROSITE" id="PS51257">
    <property type="entry name" value="PROKAR_LIPOPROTEIN"/>
    <property type="match status" value="1"/>
</dbReference>
<proteinExistence type="predicted"/>
<feature type="chain" id="PRO_5016342751" evidence="3">
    <location>
        <begin position="23"/>
        <end position="543"/>
    </location>
</feature>
<dbReference type="InterPro" id="IPR050490">
    <property type="entry name" value="Bact_solute-bd_prot1"/>
</dbReference>
<reference evidence="4 5" key="1">
    <citation type="journal article" date="2009" name="Int. J. Syst. Evol. Microbiol.">
        <title>Paenibacillus contaminans sp. nov., isolated from a contaminated laboratory plate.</title>
        <authorList>
            <person name="Chou J.H."/>
            <person name="Lee J.H."/>
            <person name="Lin M.C."/>
            <person name="Chang P.S."/>
            <person name="Arun A.B."/>
            <person name="Young C.C."/>
            <person name="Chen W.M."/>
        </authorList>
    </citation>
    <scope>NUCLEOTIDE SEQUENCE [LARGE SCALE GENOMIC DNA]</scope>
    <source>
        <strain evidence="4 5">CKOBP-6</strain>
    </source>
</reference>
<comment type="caution">
    <text evidence="4">The sequence shown here is derived from an EMBL/GenBank/DDBJ whole genome shotgun (WGS) entry which is preliminary data.</text>
</comment>
<keyword evidence="5" id="KW-1185">Reference proteome</keyword>
<dbReference type="PANTHER" id="PTHR43649:SF33">
    <property type="entry name" value="POLYGALACTURONAN_RHAMNOGALACTURONAN-BINDING PROTEIN YTCQ"/>
    <property type="match status" value="1"/>
</dbReference>
<evidence type="ECO:0000313" key="5">
    <source>
        <dbReference type="Proteomes" id="UP000250369"/>
    </source>
</evidence>
<protein>
    <submittedName>
        <fullName evidence="4">ABC transporter substrate-binding protein</fullName>
    </submittedName>
</protein>
<dbReference type="OrthoDB" id="9787283at2"/>
<evidence type="ECO:0000313" key="4">
    <source>
        <dbReference type="EMBL" id="RAV11929.1"/>
    </source>
</evidence>
<dbReference type="Proteomes" id="UP000250369">
    <property type="component" value="Unassembled WGS sequence"/>
</dbReference>
<organism evidence="4 5">
    <name type="scientific">Paenibacillus contaminans</name>
    <dbReference type="NCBI Taxonomy" id="450362"/>
    <lineage>
        <taxon>Bacteria</taxon>
        <taxon>Bacillati</taxon>
        <taxon>Bacillota</taxon>
        <taxon>Bacilli</taxon>
        <taxon>Bacillales</taxon>
        <taxon>Paenibacillaceae</taxon>
        <taxon>Paenibacillus</taxon>
    </lineage>
</organism>
<evidence type="ECO:0000256" key="3">
    <source>
        <dbReference type="SAM" id="SignalP"/>
    </source>
</evidence>
<dbReference type="SUPFAM" id="SSF53850">
    <property type="entry name" value="Periplasmic binding protein-like II"/>
    <property type="match status" value="1"/>
</dbReference>